<dbReference type="Proteomes" id="UP000434101">
    <property type="component" value="Unassembled WGS sequence"/>
</dbReference>
<dbReference type="RefSeq" id="WP_160065328.1">
    <property type="nucleotide sequence ID" value="NZ_WUYX01000030.1"/>
</dbReference>
<dbReference type="GO" id="GO:0051920">
    <property type="term" value="F:peroxiredoxin activity"/>
    <property type="evidence" value="ECO:0007669"/>
    <property type="project" value="InterPro"/>
</dbReference>
<keyword evidence="3" id="KW-1185">Reference proteome</keyword>
<dbReference type="PANTHER" id="PTHR33930:SF2">
    <property type="entry name" value="BLR3452 PROTEIN"/>
    <property type="match status" value="1"/>
</dbReference>
<dbReference type="EMBL" id="WUYX01000030">
    <property type="protein sequence ID" value="MXV62503.1"/>
    <property type="molecule type" value="Genomic_DNA"/>
</dbReference>
<sequence length="134" mass="14726">MVSTETQAEIEEYLGQVPSWIEALPAEAADNSWHTVRDLQFGETELSQREKALVALSAAAAIQCPYCTHFHTEEAKLEDVTETELAEAVAVASDVRYFSTVLHGMSIDQDAFETETAEIVEHVKNQQAAAPSDD</sequence>
<evidence type="ECO:0000313" key="3">
    <source>
        <dbReference type="Proteomes" id="UP000434101"/>
    </source>
</evidence>
<organism evidence="2 3">
    <name type="scientific">Natronorubrum halalkaliphilum</name>
    <dbReference type="NCBI Taxonomy" id="2691917"/>
    <lineage>
        <taxon>Archaea</taxon>
        <taxon>Methanobacteriati</taxon>
        <taxon>Methanobacteriota</taxon>
        <taxon>Stenosarchaea group</taxon>
        <taxon>Halobacteria</taxon>
        <taxon>Halobacteriales</taxon>
        <taxon>Natrialbaceae</taxon>
        <taxon>Natronorubrum</taxon>
    </lineage>
</organism>
<accession>A0A6B0VMR8</accession>
<dbReference type="InterPro" id="IPR003779">
    <property type="entry name" value="CMD-like"/>
</dbReference>
<dbReference type="NCBIfam" id="TIGR00778">
    <property type="entry name" value="ahpD_dom"/>
    <property type="match status" value="1"/>
</dbReference>
<reference evidence="2 3" key="1">
    <citation type="submission" date="2020-01" db="EMBL/GenBank/DDBJ databases">
        <title>Natronorubrum sp. JWXQ-INN 674 isolated from Inner Mongolia Autonomous Region of China.</title>
        <authorList>
            <person name="Xue Q."/>
        </authorList>
    </citation>
    <scope>NUCLEOTIDE SEQUENCE [LARGE SCALE GENOMIC DNA]</scope>
    <source>
        <strain evidence="2 3">JWXQ-INN-674</strain>
    </source>
</reference>
<evidence type="ECO:0000313" key="2">
    <source>
        <dbReference type="EMBL" id="MXV62503.1"/>
    </source>
</evidence>
<dbReference type="InterPro" id="IPR004675">
    <property type="entry name" value="AhpD_core"/>
</dbReference>
<dbReference type="Pfam" id="PF02627">
    <property type="entry name" value="CMD"/>
    <property type="match status" value="1"/>
</dbReference>
<comment type="caution">
    <text evidence="2">The sequence shown here is derived from an EMBL/GenBank/DDBJ whole genome shotgun (WGS) entry which is preliminary data.</text>
</comment>
<dbReference type="AlphaFoldDB" id="A0A6B0VMR8"/>
<dbReference type="OrthoDB" id="111898at2157"/>
<protein>
    <submittedName>
        <fullName evidence="2">Carboxymuconolactone decarboxylase family protein</fullName>
    </submittedName>
</protein>
<dbReference type="InterPro" id="IPR029032">
    <property type="entry name" value="AhpD-like"/>
</dbReference>
<dbReference type="SUPFAM" id="SSF69118">
    <property type="entry name" value="AhpD-like"/>
    <property type="match status" value="1"/>
</dbReference>
<gene>
    <name evidence="2" type="ORF">GS429_10595</name>
</gene>
<dbReference type="PANTHER" id="PTHR33930">
    <property type="entry name" value="ALKYL HYDROPEROXIDE REDUCTASE AHPD"/>
    <property type="match status" value="1"/>
</dbReference>
<dbReference type="Gene3D" id="1.20.1290.10">
    <property type="entry name" value="AhpD-like"/>
    <property type="match status" value="1"/>
</dbReference>
<name>A0A6B0VMR8_9EURY</name>
<feature type="domain" description="Carboxymuconolactone decarboxylase-like" evidence="1">
    <location>
        <begin position="37"/>
        <end position="106"/>
    </location>
</feature>
<proteinExistence type="predicted"/>
<evidence type="ECO:0000259" key="1">
    <source>
        <dbReference type="Pfam" id="PF02627"/>
    </source>
</evidence>